<dbReference type="InterPro" id="IPR030679">
    <property type="entry name" value="ABC_ATPase_HisP-typ"/>
</dbReference>
<dbReference type="PANTHER" id="PTHR43166:SF4">
    <property type="entry name" value="PHOSPHONATES IMPORT ATP-BINDING PROTEIN PHNC"/>
    <property type="match status" value="1"/>
</dbReference>
<keyword evidence="7" id="KW-1185">Reference proteome</keyword>
<proteinExistence type="inferred from homology"/>
<dbReference type="Gene3D" id="3.40.50.300">
    <property type="entry name" value="P-loop containing nucleotide triphosphate hydrolases"/>
    <property type="match status" value="1"/>
</dbReference>
<comment type="caution">
    <text evidence="6">The sequence shown here is derived from an EMBL/GenBank/DDBJ whole genome shotgun (WGS) entry which is preliminary data.</text>
</comment>
<evidence type="ECO:0000313" key="7">
    <source>
        <dbReference type="Proteomes" id="UP001296706"/>
    </source>
</evidence>
<accession>A0ABX1RLK1</accession>
<dbReference type="CDD" id="cd03262">
    <property type="entry name" value="ABC_HisP_GlnQ"/>
    <property type="match status" value="1"/>
</dbReference>
<dbReference type="PROSITE" id="PS50893">
    <property type="entry name" value="ABC_TRANSPORTER_2"/>
    <property type="match status" value="1"/>
</dbReference>
<sequence length="250" mass="27722">MVEAVQVHKSFGRVEVLRGIDLTVMPGEVACVIGPSGSGKSTFLRCINHLERIDAGAMRVDGELIGYREAGGRLHELRESEVARQRRDIGMVFQRFNLFPHKTAAENVMEAPRTVRREPRRAARERAMALLDRVGLSDKYDSYPAQLSGGQQQRVAIARALAMQPRLMLFDEPTSALDPELVGEVLDVMRGLAGEGMTMVVVTHEMGFAREVGDTLVFMDEGRIVEAGQPRDVLGNPQHERTQAFLSKVL</sequence>
<comment type="similarity">
    <text evidence="1">Belongs to the ABC transporter superfamily.</text>
</comment>
<dbReference type="PROSITE" id="PS00211">
    <property type="entry name" value="ABC_TRANSPORTER_1"/>
    <property type="match status" value="1"/>
</dbReference>
<dbReference type="InterPro" id="IPR027417">
    <property type="entry name" value="P-loop_NTPase"/>
</dbReference>
<evidence type="ECO:0000256" key="4">
    <source>
        <dbReference type="ARBA" id="ARBA00022840"/>
    </source>
</evidence>
<keyword evidence="2" id="KW-0813">Transport</keyword>
<dbReference type="Pfam" id="PF00005">
    <property type="entry name" value="ABC_tran"/>
    <property type="match status" value="1"/>
</dbReference>
<dbReference type="SMART" id="SM00382">
    <property type="entry name" value="AAA"/>
    <property type="match status" value="1"/>
</dbReference>
<dbReference type="PIRSF" id="PIRSF039085">
    <property type="entry name" value="ABC_ATPase_HisP"/>
    <property type="match status" value="1"/>
</dbReference>
<dbReference type="InterPro" id="IPR003439">
    <property type="entry name" value="ABC_transporter-like_ATP-bd"/>
</dbReference>
<reference evidence="6 7" key="1">
    <citation type="submission" date="2020-04" db="EMBL/GenBank/DDBJ databases">
        <authorList>
            <person name="Klaysubun C."/>
            <person name="Duangmal K."/>
            <person name="Lipun K."/>
        </authorList>
    </citation>
    <scope>NUCLEOTIDE SEQUENCE [LARGE SCALE GENOMIC DNA]</scope>
    <source>
        <strain evidence="6 7">JCM 11839</strain>
    </source>
</reference>
<dbReference type="InterPro" id="IPR017871">
    <property type="entry name" value="ABC_transporter-like_CS"/>
</dbReference>
<evidence type="ECO:0000259" key="5">
    <source>
        <dbReference type="PROSITE" id="PS50893"/>
    </source>
</evidence>
<dbReference type="Proteomes" id="UP001296706">
    <property type="component" value="Unassembled WGS sequence"/>
</dbReference>
<dbReference type="PANTHER" id="PTHR43166">
    <property type="entry name" value="AMINO ACID IMPORT ATP-BINDING PROTEIN"/>
    <property type="match status" value="1"/>
</dbReference>
<keyword evidence="4 6" id="KW-0067">ATP-binding</keyword>
<evidence type="ECO:0000313" key="6">
    <source>
        <dbReference type="EMBL" id="NMH79970.1"/>
    </source>
</evidence>
<dbReference type="EMBL" id="JAAXKY010000084">
    <property type="protein sequence ID" value="NMH79970.1"/>
    <property type="molecule type" value="Genomic_DNA"/>
</dbReference>
<dbReference type="InterPro" id="IPR003593">
    <property type="entry name" value="AAA+_ATPase"/>
</dbReference>
<evidence type="ECO:0000256" key="3">
    <source>
        <dbReference type="ARBA" id="ARBA00022741"/>
    </source>
</evidence>
<evidence type="ECO:0000256" key="1">
    <source>
        <dbReference type="ARBA" id="ARBA00005417"/>
    </source>
</evidence>
<protein>
    <submittedName>
        <fullName evidence="6">Amino acid ABC transporter ATP-binding protein</fullName>
    </submittedName>
</protein>
<evidence type="ECO:0000256" key="2">
    <source>
        <dbReference type="ARBA" id="ARBA00022448"/>
    </source>
</evidence>
<dbReference type="InterPro" id="IPR050086">
    <property type="entry name" value="MetN_ABC_transporter-like"/>
</dbReference>
<name>A0ABX1RLK1_9PSEU</name>
<feature type="domain" description="ABC transporter" evidence="5">
    <location>
        <begin position="2"/>
        <end position="246"/>
    </location>
</feature>
<organism evidence="6 7">
    <name type="scientific">Pseudonocardia xinjiangensis</name>
    <dbReference type="NCBI Taxonomy" id="75289"/>
    <lineage>
        <taxon>Bacteria</taxon>
        <taxon>Bacillati</taxon>
        <taxon>Actinomycetota</taxon>
        <taxon>Actinomycetes</taxon>
        <taxon>Pseudonocardiales</taxon>
        <taxon>Pseudonocardiaceae</taxon>
        <taxon>Pseudonocardia</taxon>
    </lineage>
</organism>
<gene>
    <name evidence="6" type="ORF">HF577_23110</name>
</gene>
<dbReference type="GO" id="GO:0005524">
    <property type="term" value="F:ATP binding"/>
    <property type="evidence" value="ECO:0007669"/>
    <property type="project" value="UniProtKB-KW"/>
</dbReference>
<keyword evidence="3" id="KW-0547">Nucleotide-binding</keyword>
<dbReference type="SUPFAM" id="SSF52540">
    <property type="entry name" value="P-loop containing nucleoside triphosphate hydrolases"/>
    <property type="match status" value="1"/>
</dbReference>